<organism evidence="2 3">
    <name type="scientific">Candidatus Scybalomonas excrementavium</name>
    <dbReference type="NCBI Taxonomy" id="2840943"/>
    <lineage>
        <taxon>Bacteria</taxon>
        <taxon>Bacillati</taxon>
        <taxon>Bacillota</taxon>
        <taxon>Clostridia</taxon>
        <taxon>Lachnospirales</taxon>
        <taxon>Lachnospiraceae</taxon>
        <taxon>Lachnospiraceae incertae sedis</taxon>
        <taxon>Candidatus Scybalomonas</taxon>
    </lineage>
</organism>
<comment type="caution">
    <text evidence="2">The sequence shown here is derived from an EMBL/GenBank/DDBJ whole genome shotgun (WGS) entry which is preliminary data.</text>
</comment>
<gene>
    <name evidence="2" type="ORF">IAC13_08890</name>
</gene>
<reference evidence="2" key="1">
    <citation type="submission" date="2020-10" db="EMBL/GenBank/DDBJ databases">
        <authorList>
            <person name="Gilroy R."/>
        </authorList>
    </citation>
    <scope>NUCLEOTIDE SEQUENCE</scope>
    <source>
        <strain evidence="2">E3-2379</strain>
    </source>
</reference>
<reference evidence="2" key="2">
    <citation type="journal article" date="2021" name="PeerJ">
        <title>Extensive microbial diversity within the chicken gut microbiome revealed by metagenomics and culture.</title>
        <authorList>
            <person name="Gilroy R."/>
            <person name="Ravi A."/>
            <person name="Getino M."/>
            <person name="Pursley I."/>
            <person name="Horton D.L."/>
            <person name="Alikhan N.F."/>
            <person name="Baker D."/>
            <person name="Gharbi K."/>
            <person name="Hall N."/>
            <person name="Watson M."/>
            <person name="Adriaenssens E.M."/>
            <person name="Foster-Nyarko E."/>
            <person name="Jarju S."/>
            <person name="Secka A."/>
            <person name="Antonio M."/>
            <person name="Oren A."/>
            <person name="Chaudhuri R.R."/>
            <person name="La Ragione R."/>
            <person name="Hildebrand F."/>
            <person name="Pallen M.J."/>
        </authorList>
    </citation>
    <scope>NUCLEOTIDE SEQUENCE</scope>
    <source>
        <strain evidence="2">E3-2379</strain>
    </source>
</reference>
<keyword evidence="1" id="KW-0812">Transmembrane</keyword>
<dbReference type="EMBL" id="JADIML010000251">
    <property type="protein sequence ID" value="MBO8464033.1"/>
    <property type="molecule type" value="Genomic_DNA"/>
</dbReference>
<evidence type="ECO:0000313" key="2">
    <source>
        <dbReference type="EMBL" id="MBO8464033.1"/>
    </source>
</evidence>
<dbReference type="AlphaFoldDB" id="A0A9D9I1A7"/>
<protein>
    <submittedName>
        <fullName evidence="2">Uncharacterized protein</fullName>
    </submittedName>
</protein>
<keyword evidence="1" id="KW-1133">Transmembrane helix</keyword>
<evidence type="ECO:0000313" key="3">
    <source>
        <dbReference type="Proteomes" id="UP000823618"/>
    </source>
</evidence>
<sequence length="124" mass="14169">MNKNIIKYIVFSTPILLIIIFYQVYLNVGTVHNFFSPMNSILVEGNSTTEMVLEFDSIFWDKAIVNDANNEGVVLVEVENLDGKAIVSEVVQVGEFIELNQISRFQEYILKLTSFKSDMRVNIV</sequence>
<proteinExistence type="predicted"/>
<keyword evidence="1" id="KW-0472">Membrane</keyword>
<dbReference type="Proteomes" id="UP000823618">
    <property type="component" value="Unassembled WGS sequence"/>
</dbReference>
<name>A0A9D9I1A7_9FIRM</name>
<feature type="transmembrane region" description="Helical" evidence="1">
    <location>
        <begin position="6"/>
        <end position="28"/>
    </location>
</feature>
<accession>A0A9D9I1A7</accession>
<evidence type="ECO:0000256" key="1">
    <source>
        <dbReference type="SAM" id="Phobius"/>
    </source>
</evidence>